<proteinExistence type="predicted"/>
<dbReference type="InterPro" id="IPR053158">
    <property type="entry name" value="CapK_Type1_Caps_Biosynth"/>
</dbReference>
<dbReference type="EMBL" id="CP116221">
    <property type="protein sequence ID" value="WCO01640.1"/>
    <property type="molecule type" value="Genomic_DNA"/>
</dbReference>
<dbReference type="RefSeq" id="WP_249992907.1">
    <property type="nucleotide sequence ID" value="NZ_CP116221.1"/>
</dbReference>
<protein>
    <recommendedName>
        <fullName evidence="3">Phenylacetate--CoA ligase family protein</fullName>
    </recommendedName>
</protein>
<keyword evidence="2" id="KW-1185">Reference proteome</keyword>
<accession>A0ABY7RY45</accession>
<gene>
    <name evidence="1" type="ORF">MUN68_016455</name>
</gene>
<sequence>MSSIKNYILNQIKYGYFFKKQLNLVKSYQDLSQNELEHLENEKLITHIHNAYHKSKFYKDFYNKHGVNLNQIQNKADVLKLPIVTKSDIKNHIDDVYIGNKIKYTSYTSGTSGSPLKVYYDLGCVLNEASYNEIFRNKAGHFFGQKVVSLRGVLDKNTIKRFDTYANTLYLSSFNLNRKHIDTYIKAIKEFQPNAILAYPSSLEMLSNLLLEKNEELNIPVVFTSSETLYSYQREKIERVLNTKIYDRYGNAERTISLIQEPNSSNYIEPKLYSINEYKEDAIITTNLINKSFPLIRYFVNDSVVLDTTSNKTVIKEITGRIDDYLLTKDGTKIGRMDLVFKGVNNIRFAQIIQNTQESFIVNIVKAIDYSDKDETLIRSNIIDRIGNDTPFSFNYIEENELIKSSKNKFKLVINNLN</sequence>
<evidence type="ECO:0000313" key="1">
    <source>
        <dbReference type="EMBL" id="WCO01640.1"/>
    </source>
</evidence>
<evidence type="ECO:0008006" key="3">
    <source>
        <dbReference type="Google" id="ProtNLM"/>
    </source>
</evidence>
<name>A0ABY7RY45_9FLAO</name>
<dbReference type="InterPro" id="IPR042099">
    <property type="entry name" value="ANL_N_sf"/>
</dbReference>
<dbReference type="PANTHER" id="PTHR36932:SF1">
    <property type="entry name" value="CAPSULAR POLYSACCHARIDE BIOSYNTHESIS PROTEIN"/>
    <property type="match status" value="1"/>
</dbReference>
<dbReference type="SUPFAM" id="SSF56801">
    <property type="entry name" value="Acetyl-CoA synthetase-like"/>
    <property type="match status" value="1"/>
</dbReference>
<dbReference type="Gene3D" id="3.40.50.12780">
    <property type="entry name" value="N-terminal domain of ligase-like"/>
    <property type="match status" value="1"/>
</dbReference>
<organism evidence="1 2">
    <name type="scientific">Psychroserpens ponticola</name>
    <dbReference type="NCBI Taxonomy" id="2932268"/>
    <lineage>
        <taxon>Bacteria</taxon>
        <taxon>Pseudomonadati</taxon>
        <taxon>Bacteroidota</taxon>
        <taxon>Flavobacteriia</taxon>
        <taxon>Flavobacteriales</taxon>
        <taxon>Flavobacteriaceae</taxon>
        <taxon>Psychroserpens</taxon>
    </lineage>
</organism>
<evidence type="ECO:0000313" key="2">
    <source>
        <dbReference type="Proteomes" id="UP001202717"/>
    </source>
</evidence>
<dbReference type="Proteomes" id="UP001202717">
    <property type="component" value="Chromosome"/>
</dbReference>
<reference evidence="1 2" key="1">
    <citation type="submission" date="2023-01" db="EMBL/GenBank/DDBJ databases">
        <title>Psychroserpens ponticola sp. nov., isolated from seawater.</title>
        <authorList>
            <person name="Kristyanto S."/>
            <person name="Jung J."/>
            <person name="Kim J.M."/>
            <person name="Jeon C.O."/>
        </authorList>
    </citation>
    <scope>NUCLEOTIDE SEQUENCE [LARGE SCALE GENOMIC DNA]</scope>
    <source>
        <strain evidence="1 2">MSW6</strain>
    </source>
</reference>
<dbReference type="PANTHER" id="PTHR36932">
    <property type="entry name" value="CAPSULAR POLYSACCHARIDE BIOSYNTHESIS PROTEIN"/>
    <property type="match status" value="1"/>
</dbReference>